<keyword evidence="3" id="KW-1185">Reference proteome</keyword>
<dbReference type="Proteomes" id="UP001172684">
    <property type="component" value="Unassembled WGS sequence"/>
</dbReference>
<evidence type="ECO:0000256" key="1">
    <source>
        <dbReference type="SAM" id="SignalP"/>
    </source>
</evidence>
<dbReference type="PANTHER" id="PTHR35567">
    <property type="entry name" value="MALATE DEHYDROGENASE (AFU_ORTHOLOGUE AFUA_2G13800)"/>
    <property type="match status" value="1"/>
</dbReference>
<name>A0ABQ9NSC4_9PEZI</name>
<dbReference type="Pfam" id="PF11937">
    <property type="entry name" value="DUF3455"/>
    <property type="match status" value="1"/>
</dbReference>
<protein>
    <recommendedName>
        <fullName evidence="4">Malate dehydrogenase</fullName>
    </recommendedName>
</protein>
<evidence type="ECO:0000313" key="2">
    <source>
        <dbReference type="EMBL" id="KAJ9664259.1"/>
    </source>
</evidence>
<accession>A0ABQ9NSC4</accession>
<comment type="caution">
    <text evidence="2">The sequence shown here is derived from an EMBL/GenBank/DDBJ whole genome shotgun (WGS) entry which is preliminary data.</text>
</comment>
<gene>
    <name evidence="2" type="ORF">H2201_005251</name>
</gene>
<proteinExistence type="predicted"/>
<organism evidence="2 3">
    <name type="scientific">Coniosporium apollinis</name>
    <dbReference type="NCBI Taxonomy" id="61459"/>
    <lineage>
        <taxon>Eukaryota</taxon>
        <taxon>Fungi</taxon>
        <taxon>Dikarya</taxon>
        <taxon>Ascomycota</taxon>
        <taxon>Pezizomycotina</taxon>
        <taxon>Dothideomycetes</taxon>
        <taxon>Dothideomycetes incertae sedis</taxon>
        <taxon>Coniosporium</taxon>
    </lineage>
</organism>
<dbReference type="PANTHER" id="PTHR35567:SF1">
    <property type="entry name" value="CONSERVED FUNGAL PROTEIN (AFU_ORTHOLOGUE AFUA_1G14230)"/>
    <property type="match status" value="1"/>
</dbReference>
<dbReference type="InterPro" id="IPR021851">
    <property type="entry name" value="DUF3455"/>
</dbReference>
<feature type="signal peptide" evidence="1">
    <location>
        <begin position="1"/>
        <end position="29"/>
    </location>
</feature>
<sequence length="246" mass="24870">MFLTTLKTTPPLQTLLLAILALLTLSTTASPLPQLRPRALPPNLVPPPSSLPPPPSGLVLKRVLLGLGTQNYTCASASSAVIPKSNGALATLHDLTPLLLPVKPITAAAALAPLVPPLALARAAESSYTTAASILGLPSSGTHFFDSAGVPNFVLNGGVDVFRGKVIARTPAVVPAGGSAAPAVDWLVLGDAGGSRGSLVGGVVYRVWTAGGVAPRTCEGVQGEVGVGYAAVYWVYGKPSGDDDDD</sequence>
<evidence type="ECO:0000313" key="3">
    <source>
        <dbReference type="Proteomes" id="UP001172684"/>
    </source>
</evidence>
<dbReference type="EMBL" id="JAPDRL010000038">
    <property type="protein sequence ID" value="KAJ9664259.1"/>
    <property type="molecule type" value="Genomic_DNA"/>
</dbReference>
<keyword evidence="1" id="KW-0732">Signal</keyword>
<evidence type="ECO:0008006" key="4">
    <source>
        <dbReference type="Google" id="ProtNLM"/>
    </source>
</evidence>
<feature type="chain" id="PRO_5046104786" description="Malate dehydrogenase" evidence="1">
    <location>
        <begin position="30"/>
        <end position="246"/>
    </location>
</feature>
<reference evidence="2" key="1">
    <citation type="submission" date="2022-10" db="EMBL/GenBank/DDBJ databases">
        <title>Culturing micro-colonial fungi from biological soil crusts in the Mojave desert and describing Neophaeococcomyces mojavensis, and introducing the new genera and species Taxawa tesnikishii.</title>
        <authorList>
            <person name="Kurbessoian T."/>
            <person name="Stajich J.E."/>
        </authorList>
    </citation>
    <scope>NUCLEOTIDE SEQUENCE</scope>
    <source>
        <strain evidence="2">TK_1</strain>
    </source>
</reference>